<proteinExistence type="predicted"/>
<gene>
    <name evidence="1" type="ORF">Klosneuvirus_1_374</name>
</gene>
<accession>A0A1V0SIG9</accession>
<sequence>MISYLYRAIKTFFNTNSLYNLPFNHNNIKNDYEFEEFKKNDIELNKIIFALNNIPDIVHSLIFREPSVCVKYYFITLKLNPSKIIDVFHNLDDINDNFIDENVQYIYIRINIISKSLNNTNMHHVNCIVIDKLKKYVLFFEPRLTFMFDTDVLISLVDTFMDLSLYNKIFPPDIGYNMFNKLQRYDTYCQTYVIFIFALIIYNQHVSYKDYYNLFNKSITTTNIGYFLFHIYKTLKEYNYDICIQPLIWNYPGHNVTSIFKILNLYLNQNNDTNDTELNNITIDDQSDDSDYMIVSVI</sequence>
<dbReference type="EMBL" id="KY684108">
    <property type="protein sequence ID" value="ARF11517.1"/>
    <property type="molecule type" value="Genomic_DNA"/>
</dbReference>
<name>A0A1V0SIG9_9VIRU</name>
<protein>
    <submittedName>
        <fullName evidence="1">Uncharacterized protein</fullName>
    </submittedName>
</protein>
<organism evidence="1">
    <name type="scientific">Klosneuvirus KNV1</name>
    <dbReference type="NCBI Taxonomy" id="1977640"/>
    <lineage>
        <taxon>Viruses</taxon>
        <taxon>Varidnaviria</taxon>
        <taxon>Bamfordvirae</taxon>
        <taxon>Nucleocytoviricota</taxon>
        <taxon>Megaviricetes</taxon>
        <taxon>Imitervirales</taxon>
        <taxon>Mimiviridae</taxon>
        <taxon>Klosneuvirinae</taxon>
        <taxon>Klosneuvirus</taxon>
    </lineage>
</organism>
<evidence type="ECO:0000313" key="1">
    <source>
        <dbReference type="EMBL" id="ARF11517.1"/>
    </source>
</evidence>
<reference evidence="1" key="1">
    <citation type="journal article" date="2017" name="Science">
        <title>Giant viruses with an expanded complement of translation system components.</title>
        <authorList>
            <person name="Schulz F."/>
            <person name="Yutin N."/>
            <person name="Ivanova N.N."/>
            <person name="Ortega D.R."/>
            <person name="Lee T.K."/>
            <person name="Vierheilig J."/>
            <person name="Daims H."/>
            <person name="Horn M."/>
            <person name="Wagner M."/>
            <person name="Jensen G.J."/>
            <person name="Kyrpides N.C."/>
            <person name="Koonin E.V."/>
            <person name="Woyke T."/>
        </authorList>
    </citation>
    <scope>NUCLEOTIDE SEQUENCE</scope>
    <source>
        <strain evidence="1">KNV1</strain>
    </source>
</reference>